<feature type="compositionally biased region" description="Polar residues" evidence="1">
    <location>
        <begin position="299"/>
        <end position="314"/>
    </location>
</feature>
<feature type="region of interest" description="Disordered" evidence="1">
    <location>
        <begin position="102"/>
        <end position="166"/>
    </location>
</feature>
<feature type="region of interest" description="Disordered" evidence="1">
    <location>
        <begin position="413"/>
        <end position="480"/>
    </location>
</feature>
<protein>
    <submittedName>
        <fullName evidence="2">Uncharacterized protein</fullName>
    </submittedName>
</protein>
<feature type="compositionally biased region" description="Low complexity" evidence="1">
    <location>
        <begin position="49"/>
        <end position="64"/>
    </location>
</feature>
<feature type="compositionally biased region" description="Polar residues" evidence="1">
    <location>
        <begin position="119"/>
        <end position="141"/>
    </location>
</feature>
<feature type="compositionally biased region" description="Low complexity" evidence="1">
    <location>
        <begin position="150"/>
        <end position="166"/>
    </location>
</feature>
<organism evidence="2 3">
    <name type="scientific">Sporothrix epigloea</name>
    <dbReference type="NCBI Taxonomy" id="1892477"/>
    <lineage>
        <taxon>Eukaryota</taxon>
        <taxon>Fungi</taxon>
        <taxon>Dikarya</taxon>
        <taxon>Ascomycota</taxon>
        <taxon>Pezizomycotina</taxon>
        <taxon>Sordariomycetes</taxon>
        <taxon>Sordariomycetidae</taxon>
        <taxon>Ophiostomatales</taxon>
        <taxon>Ophiostomataceae</taxon>
        <taxon>Sporothrix</taxon>
    </lineage>
</organism>
<feature type="region of interest" description="Disordered" evidence="1">
    <location>
        <begin position="599"/>
        <end position="628"/>
    </location>
</feature>
<feature type="compositionally biased region" description="Basic and acidic residues" evidence="1">
    <location>
        <begin position="614"/>
        <end position="628"/>
    </location>
</feature>
<sequence length="678" mass="73469">MAVSNANFVPWMDQSAGGHFTAPAYPPWPSLPHLRMTSSSPLQPHRRGSSASTSSHSSRYRHQQQQLLLLQQQQQLQQQLLLCPHQIVSGHQLPFHQQPAYRHQNMHDPGYGSHGPAPSSRNPSVKQSGVQNQVRGFQRSYSLPHAPPTSQKQSSSSSYSSGRQLSALHKQQLQLPAQTWTRAPSQTKTQAPGAASATHLQLLSTSSLLASSHKSHKPNEVMPQRHQTKQQHQLGTVGAKLPSRRPKEGRNRGPVDANELAQRLHRVLTQRELASAIRANSSAHSLSSRSTASPAPPLNRQNASEQVQDQASNHRSGQRIRSRGSGNLRAAYASNGSMPNISSSATQPGSNSGPIRRQPYSAPHLGVLVPPPSLQELERRQRRTHSLSPQQVCMYGGAGGSAVTQRRAAIHHSMHPNPQAPRAWSAAHQPMLAQQPKQPYHHNQRVGQRSPPLLAKSPALSSPSSGGSEKAIQHGDGKAAEVSSVHANAVGGTLFDVDVEPGAKIENAESVAATQDDQRQGFNRTPSADTSMQCKKQNKSTKDGEKREKQKKSNSASDPAAAKQMRPLWRLKARLSSFSKDKLLSAPTVTVVALDEAAEEKEDRATDASQLADEIPRAHHVESTTVEEVRAVPSVPNAAEFSPKMAVVVGEQPVSPSSSVQSFASLAKSSSFLSRFRL</sequence>
<feature type="compositionally biased region" description="Low complexity" evidence="1">
    <location>
        <begin position="281"/>
        <end position="293"/>
    </location>
</feature>
<name>A0ABP0DZA7_9PEZI</name>
<comment type="caution">
    <text evidence="2">The sequence shown here is derived from an EMBL/GenBank/DDBJ whole genome shotgun (WGS) entry which is preliminary data.</text>
</comment>
<dbReference type="Proteomes" id="UP001642502">
    <property type="component" value="Unassembled WGS sequence"/>
</dbReference>
<feature type="region of interest" description="Disordered" evidence="1">
    <location>
        <begin position="35"/>
        <end position="64"/>
    </location>
</feature>
<evidence type="ECO:0000313" key="2">
    <source>
        <dbReference type="EMBL" id="CAK7273638.1"/>
    </source>
</evidence>
<dbReference type="EMBL" id="CAWUON010000117">
    <property type="protein sequence ID" value="CAK7273638.1"/>
    <property type="molecule type" value="Genomic_DNA"/>
</dbReference>
<feature type="compositionally biased region" description="Polar residues" evidence="1">
    <location>
        <begin position="512"/>
        <end position="535"/>
    </location>
</feature>
<feature type="region of interest" description="Disordered" evidence="1">
    <location>
        <begin position="509"/>
        <end position="565"/>
    </location>
</feature>
<proteinExistence type="predicted"/>
<evidence type="ECO:0000313" key="3">
    <source>
        <dbReference type="Proteomes" id="UP001642502"/>
    </source>
</evidence>
<evidence type="ECO:0000256" key="1">
    <source>
        <dbReference type="SAM" id="MobiDB-lite"/>
    </source>
</evidence>
<keyword evidence="3" id="KW-1185">Reference proteome</keyword>
<feature type="compositionally biased region" description="Low complexity" evidence="1">
    <location>
        <begin position="450"/>
        <end position="468"/>
    </location>
</feature>
<feature type="compositionally biased region" description="Polar residues" evidence="1">
    <location>
        <begin position="334"/>
        <end position="353"/>
    </location>
</feature>
<accession>A0ABP0DZA7</accession>
<gene>
    <name evidence="2" type="ORF">SEPCBS119000_005762</name>
</gene>
<reference evidence="2 3" key="1">
    <citation type="submission" date="2024-01" db="EMBL/GenBank/DDBJ databases">
        <authorList>
            <person name="Allen C."/>
            <person name="Tagirdzhanova G."/>
        </authorList>
    </citation>
    <scope>NUCLEOTIDE SEQUENCE [LARGE SCALE GENOMIC DNA]</scope>
    <source>
        <strain evidence="2 3">CBS 119000</strain>
    </source>
</reference>
<feature type="region of interest" description="Disordered" evidence="1">
    <location>
        <begin position="279"/>
        <end position="370"/>
    </location>
</feature>
<feature type="region of interest" description="Disordered" evidence="1">
    <location>
        <begin position="209"/>
        <end position="259"/>
    </location>
</feature>